<dbReference type="PANTHER" id="PTHR47208:SF1">
    <property type="entry name" value="OS02G0174800 PROTEIN"/>
    <property type="match status" value="1"/>
</dbReference>
<dbReference type="InterPro" id="IPR044604">
    <property type="entry name" value="FLZ12/13/14"/>
</dbReference>
<dbReference type="PROSITE" id="PS51795">
    <property type="entry name" value="ZF_FLZ"/>
    <property type="match status" value="1"/>
</dbReference>
<dbReference type="GO" id="GO:0046872">
    <property type="term" value="F:metal ion binding"/>
    <property type="evidence" value="ECO:0007669"/>
    <property type="project" value="UniProtKB-KW"/>
</dbReference>
<proteinExistence type="inferred from homology"/>
<protein>
    <recommendedName>
        <fullName evidence="4">FLZ-type domain-containing protein</fullName>
    </recommendedName>
</protein>
<reference evidence="5 6" key="1">
    <citation type="submission" date="2020-08" db="EMBL/GenBank/DDBJ databases">
        <title>Plant Genome Project.</title>
        <authorList>
            <person name="Zhang R.-G."/>
        </authorList>
    </citation>
    <scope>NUCLEOTIDE SEQUENCE [LARGE SCALE GENOMIC DNA]</scope>
    <source>
        <tissue evidence="5">Rhizome</tissue>
    </source>
</reference>
<evidence type="ECO:0000256" key="2">
    <source>
        <dbReference type="ARBA" id="ARBA00022723"/>
    </source>
</evidence>
<dbReference type="AlphaFoldDB" id="A0A8J5GL11"/>
<dbReference type="Pfam" id="PF04570">
    <property type="entry name" value="zf-FLZ"/>
    <property type="match status" value="1"/>
</dbReference>
<comment type="caution">
    <text evidence="5">The sequence shown here is derived from an EMBL/GenBank/DDBJ whole genome shotgun (WGS) entry which is preliminary data.</text>
</comment>
<accession>A0A8J5GL11</accession>
<dbReference type="OrthoDB" id="777466at2759"/>
<evidence type="ECO:0000313" key="5">
    <source>
        <dbReference type="EMBL" id="KAG6503473.1"/>
    </source>
</evidence>
<evidence type="ECO:0000313" key="6">
    <source>
        <dbReference type="Proteomes" id="UP000734854"/>
    </source>
</evidence>
<evidence type="ECO:0000256" key="1">
    <source>
        <dbReference type="ARBA" id="ARBA00009374"/>
    </source>
</evidence>
<feature type="zinc finger region" description="FLZ-type" evidence="3">
    <location>
        <begin position="131"/>
        <end position="173"/>
    </location>
</feature>
<evidence type="ECO:0000256" key="3">
    <source>
        <dbReference type="PROSITE-ProRule" id="PRU01131"/>
    </source>
</evidence>
<keyword evidence="2" id="KW-0479">Metal-binding</keyword>
<evidence type="ECO:0000259" key="4">
    <source>
        <dbReference type="PROSITE" id="PS51795"/>
    </source>
</evidence>
<comment type="similarity">
    <text evidence="1">Belongs to the FLZ family.</text>
</comment>
<feature type="domain" description="FLZ-type" evidence="4">
    <location>
        <begin position="131"/>
        <end position="173"/>
    </location>
</feature>
<dbReference type="PANTHER" id="PTHR47208">
    <property type="entry name" value="OS02G0174800 PROTEIN"/>
    <property type="match status" value="1"/>
</dbReference>
<sequence length="206" mass="22295">MADSRDQKWHSILKLALSVGSDVAGEHRSKPSFAAGDGAVGLAIVASMSEEPRAYRSEPVRIGAVMTKPNLRAAASLMNEGEELSESYTCVISHLGGNKMKKRVYFGDGDSGLLLEPPPPPPEDPPFVVAEFLRCCFVCKKQLDGMDVYMYRGKAFCGEECRYQQMLVEEFGEKLSTGTSRNYKYSSSPCSASLLVTAGIAAASVH</sequence>
<dbReference type="InterPro" id="IPR007650">
    <property type="entry name" value="Zf-FLZ_dom"/>
</dbReference>
<dbReference type="EMBL" id="JACMSC010000010">
    <property type="protein sequence ID" value="KAG6503473.1"/>
    <property type="molecule type" value="Genomic_DNA"/>
</dbReference>
<dbReference type="Proteomes" id="UP000734854">
    <property type="component" value="Unassembled WGS sequence"/>
</dbReference>
<keyword evidence="6" id="KW-1185">Reference proteome</keyword>
<organism evidence="5 6">
    <name type="scientific">Zingiber officinale</name>
    <name type="common">Ginger</name>
    <name type="synonym">Amomum zingiber</name>
    <dbReference type="NCBI Taxonomy" id="94328"/>
    <lineage>
        <taxon>Eukaryota</taxon>
        <taxon>Viridiplantae</taxon>
        <taxon>Streptophyta</taxon>
        <taxon>Embryophyta</taxon>
        <taxon>Tracheophyta</taxon>
        <taxon>Spermatophyta</taxon>
        <taxon>Magnoliopsida</taxon>
        <taxon>Liliopsida</taxon>
        <taxon>Zingiberales</taxon>
        <taxon>Zingiberaceae</taxon>
        <taxon>Zingiber</taxon>
    </lineage>
</organism>
<gene>
    <name evidence="5" type="ORF">ZIOFF_035788</name>
</gene>
<name>A0A8J5GL11_ZINOF</name>